<dbReference type="PROSITE" id="PS51163">
    <property type="entry name" value="YRDC"/>
    <property type="match status" value="1"/>
</dbReference>
<dbReference type="Gene3D" id="3.90.870.10">
    <property type="entry name" value="DHBP synthase"/>
    <property type="match status" value="1"/>
</dbReference>
<organism evidence="2 3">
    <name type="scientific">Kineosporia succinea</name>
    <dbReference type="NCBI Taxonomy" id="84632"/>
    <lineage>
        <taxon>Bacteria</taxon>
        <taxon>Bacillati</taxon>
        <taxon>Actinomycetota</taxon>
        <taxon>Actinomycetes</taxon>
        <taxon>Kineosporiales</taxon>
        <taxon>Kineosporiaceae</taxon>
        <taxon>Kineosporia</taxon>
    </lineage>
</organism>
<evidence type="ECO:0000313" key="3">
    <source>
        <dbReference type="Proteomes" id="UP001235712"/>
    </source>
</evidence>
<dbReference type="Proteomes" id="UP001235712">
    <property type="component" value="Unassembled WGS sequence"/>
</dbReference>
<sequence length="204" mass="22222">MIVEPARARELLEQGQAVVLPNPSPLTCVVAATSPAVVNAAKGRPERQNVAVWGLDDDFWSLLRPFIDLPDTPFAFDLLRRHPVTALLPVRGPLPRWAEPAVRDRQILLFGTRWEPVAEAVAGFGHLYVSSANRTGRPPAATAAQAREMFGDRCAIVDRDVHHSPHLTHRATTMVRIAPDGSVHLARSGATDEVVTDVVSSPRS</sequence>
<accession>A0ABT9PEB7</accession>
<keyword evidence="3" id="KW-1185">Reference proteome</keyword>
<evidence type="ECO:0000259" key="1">
    <source>
        <dbReference type="PROSITE" id="PS51163"/>
    </source>
</evidence>
<dbReference type="InterPro" id="IPR006070">
    <property type="entry name" value="Sua5-like_dom"/>
</dbReference>
<evidence type="ECO:0000313" key="2">
    <source>
        <dbReference type="EMBL" id="MDP9831054.1"/>
    </source>
</evidence>
<dbReference type="InterPro" id="IPR017945">
    <property type="entry name" value="DHBP_synth_RibB-like_a/b_dom"/>
</dbReference>
<comment type="caution">
    <text evidence="2">The sequence shown here is derived from an EMBL/GenBank/DDBJ whole genome shotgun (WGS) entry which is preliminary data.</text>
</comment>
<protein>
    <submittedName>
        <fullName evidence="2">tRNA A37 threonylcarbamoyladenosine synthetase subunit TsaC/SUA5/YrdC</fullName>
    </submittedName>
</protein>
<reference evidence="2 3" key="1">
    <citation type="submission" date="2023-07" db="EMBL/GenBank/DDBJ databases">
        <title>Sequencing the genomes of 1000 actinobacteria strains.</title>
        <authorList>
            <person name="Klenk H.-P."/>
        </authorList>
    </citation>
    <scope>NUCLEOTIDE SEQUENCE [LARGE SCALE GENOMIC DNA]</scope>
    <source>
        <strain evidence="2 3">DSM 44388</strain>
    </source>
</reference>
<feature type="domain" description="YrdC-like" evidence="1">
    <location>
        <begin position="2"/>
        <end position="191"/>
    </location>
</feature>
<dbReference type="RefSeq" id="WP_307250455.1">
    <property type="nucleotide sequence ID" value="NZ_JAUSQZ010000001.1"/>
</dbReference>
<dbReference type="EMBL" id="JAUSQZ010000001">
    <property type="protein sequence ID" value="MDP9831054.1"/>
    <property type="molecule type" value="Genomic_DNA"/>
</dbReference>
<proteinExistence type="predicted"/>
<dbReference type="SUPFAM" id="SSF55821">
    <property type="entry name" value="YrdC/RibB"/>
    <property type="match status" value="1"/>
</dbReference>
<gene>
    <name evidence="2" type="ORF">J2S57_006803</name>
</gene>
<name>A0ABT9PEB7_9ACTN</name>